<evidence type="ECO:0000256" key="10">
    <source>
        <dbReference type="ARBA" id="ARBA00022982"/>
    </source>
</evidence>
<keyword evidence="14 17" id="KW-0496">Mitochondrion</keyword>
<dbReference type="InterPro" id="IPR003917">
    <property type="entry name" value="NADH_UbQ_OxRdtase_chain2"/>
</dbReference>
<dbReference type="EMBL" id="ON457157">
    <property type="protein sequence ID" value="WYK36503.1"/>
    <property type="molecule type" value="Genomic_DNA"/>
</dbReference>
<geneLocation type="mitochondrion" evidence="19"/>
<keyword evidence="5" id="KW-0813">Transport</keyword>
<dbReference type="Pfam" id="PF00361">
    <property type="entry name" value="Proton_antipo_M"/>
    <property type="match status" value="1"/>
</dbReference>
<feature type="transmembrane region" description="Helical" evidence="17">
    <location>
        <begin position="199"/>
        <end position="222"/>
    </location>
</feature>
<dbReference type="GO" id="GO:0006120">
    <property type="term" value="P:mitochondrial electron transport, NADH to ubiquinone"/>
    <property type="evidence" value="ECO:0007669"/>
    <property type="project" value="InterPro"/>
</dbReference>
<protein>
    <recommendedName>
        <fullName evidence="4 17">NADH-ubiquinone oxidoreductase chain 2</fullName>
        <ecNumber evidence="3 17">7.1.1.2</ecNumber>
    </recommendedName>
</protein>
<feature type="transmembrane region" description="Helical" evidence="17">
    <location>
        <begin position="150"/>
        <end position="170"/>
    </location>
</feature>
<evidence type="ECO:0000256" key="7">
    <source>
        <dbReference type="ARBA" id="ARBA00022692"/>
    </source>
</evidence>
<evidence type="ECO:0000256" key="14">
    <source>
        <dbReference type="ARBA" id="ARBA00023128"/>
    </source>
</evidence>
<feature type="transmembrane region" description="Helical" evidence="17">
    <location>
        <begin position="177"/>
        <end position="193"/>
    </location>
</feature>
<gene>
    <name evidence="19" type="primary">nad2</name>
</gene>
<keyword evidence="11 17" id="KW-1133">Transmembrane helix</keyword>
<keyword evidence="7 17" id="KW-0812">Transmembrane</keyword>
<keyword evidence="6 17" id="KW-0679">Respiratory chain</keyword>
<dbReference type="GO" id="GO:0008137">
    <property type="term" value="F:NADH dehydrogenase (ubiquinone) activity"/>
    <property type="evidence" value="ECO:0007669"/>
    <property type="project" value="UniProtKB-EC"/>
</dbReference>
<organism evidence="19">
    <name type="scientific">Ophiothrix sp</name>
    <dbReference type="NCBI Taxonomy" id="2909811"/>
    <lineage>
        <taxon>Eukaryota</taxon>
        <taxon>Metazoa</taxon>
        <taxon>Echinodermata</taxon>
        <taxon>Eleutherozoa</taxon>
        <taxon>Asterozoa</taxon>
        <taxon>Ophiuroidea</taxon>
        <taxon>Myophiuroidea</taxon>
        <taxon>Metophiurida</taxon>
        <taxon>Ophintegrida</taxon>
        <taxon>Amphilepidida</taxon>
        <taxon>Ophiurina</taxon>
        <taxon>Gnathophiurina</taxon>
        <taxon>Ophiactoidea</taxon>
        <taxon>Ophiotrichidae</taxon>
        <taxon>Ophiothrix</taxon>
    </lineage>
</organism>
<evidence type="ECO:0000256" key="9">
    <source>
        <dbReference type="ARBA" id="ARBA00022967"/>
    </source>
</evidence>
<keyword evidence="12 17" id="KW-0520">NAD</keyword>
<feature type="transmembrane region" description="Helical" evidence="17">
    <location>
        <begin position="91"/>
        <end position="114"/>
    </location>
</feature>
<dbReference type="GO" id="GO:0005743">
    <property type="term" value="C:mitochondrial inner membrane"/>
    <property type="evidence" value="ECO:0007669"/>
    <property type="project" value="UniProtKB-SubCell"/>
</dbReference>
<dbReference type="InterPro" id="IPR050175">
    <property type="entry name" value="Complex_I_Subunit_2"/>
</dbReference>
<keyword evidence="8 17" id="KW-0999">Mitochondrion inner membrane</keyword>
<evidence type="ECO:0000256" key="5">
    <source>
        <dbReference type="ARBA" id="ARBA00022448"/>
    </source>
</evidence>
<evidence type="ECO:0000256" key="17">
    <source>
        <dbReference type="RuleBase" id="RU003403"/>
    </source>
</evidence>
<comment type="subcellular location">
    <subcellularLocation>
        <location evidence="1 17">Mitochondrion inner membrane</location>
        <topology evidence="1 17">Multi-pass membrane protein</topology>
    </subcellularLocation>
</comment>
<feature type="transmembrane region" description="Helical" evidence="17">
    <location>
        <begin position="242"/>
        <end position="261"/>
    </location>
</feature>
<evidence type="ECO:0000259" key="18">
    <source>
        <dbReference type="Pfam" id="PF00361"/>
    </source>
</evidence>
<sequence length="344" mass="38896">MLITIFLNSFLLLSVTAVFFCTNWVLIWILVECITLCLLLLIRSNSGSSRNLEALSKYFIVQAVASFMLIFGIVLRYYFDNSIIIEGVYNYFSYFLIISGLLIKLGTFPNPYWFVDVVNGIGYSELVYILVVSKVSPLYILFNLVNNEIFFLTGAVGVLTALLASILGVNQSNFRKIISFSSVASLGWFILCLPLMNKWIILFCFLSYSLAVIPAIWVANYYNFTSLNKASRMLFSSSEKGILILCLLSLGGLPPFIGFFVKWAFFQSLINNSLYFFSLLLVLSSLFSLFFYLYCSFNLYSLFSVKNKGHNLVLTASSYKAVVFFVSLSVVSFVLIFSFVGAIW</sequence>
<feature type="transmembrane region" description="Helical" evidence="17">
    <location>
        <begin position="58"/>
        <end position="79"/>
    </location>
</feature>
<evidence type="ECO:0000256" key="8">
    <source>
        <dbReference type="ARBA" id="ARBA00022792"/>
    </source>
</evidence>
<accession>A0AAU6QCL2</accession>
<proteinExistence type="inferred from homology"/>
<evidence type="ECO:0000256" key="16">
    <source>
        <dbReference type="ARBA" id="ARBA00049551"/>
    </source>
</evidence>
<evidence type="ECO:0000256" key="13">
    <source>
        <dbReference type="ARBA" id="ARBA00023075"/>
    </source>
</evidence>
<evidence type="ECO:0000256" key="1">
    <source>
        <dbReference type="ARBA" id="ARBA00004448"/>
    </source>
</evidence>
<evidence type="ECO:0000256" key="15">
    <source>
        <dbReference type="ARBA" id="ARBA00023136"/>
    </source>
</evidence>
<feature type="transmembrane region" description="Helical" evidence="17">
    <location>
        <begin position="321"/>
        <end position="343"/>
    </location>
</feature>
<dbReference type="PRINTS" id="PR01436">
    <property type="entry name" value="NADHDHGNASE2"/>
</dbReference>
<comment type="function">
    <text evidence="17">Core subunit of the mitochondrial membrane respiratory chain NADH dehydrogenase (Complex I) which catalyzes electron transfer from NADH through the respiratory chain, using ubiquinone as an electron acceptor. Essential for the catalytic activity and assembly of complex I.</text>
</comment>
<comment type="similarity">
    <text evidence="2 17">Belongs to the complex I subunit 2 family.</text>
</comment>
<reference evidence="19" key="1">
    <citation type="submission" date="2022-05" db="EMBL/GenBank/DDBJ databases">
        <authorList>
            <person name="Shi W."/>
            <person name="Mo J."/>
        </authorList>
    </citation>
    <scope>NUCLEOTIDE SEQUENCE</scope>
</reference>
<evidence type="ECO:0000256" key="11">
    <source>
        <dbReference type="ARBA" id="ARBA00022989"/>
    </source>
</evidence>
<name>A0AAU6QCL2_9ECHI</name>
<feature type="transmembrane region" description="Helical" evidence="17">
    <location>
        <begin position="27"/>
        <end position="46"/>
    </location>
</feature>
<evidence type="ECO:0000313" key="19">
    <source>
        <dbReference type="EMBL" id="WYK36503.1"/>
    </source>
</evidence>
<evidence type="ECO:0000256" key="3">
    <source>
        <dbReference type="ARBA" id="ARBA00012944"/>
    </source>
</evidence>
<keyword evidence="15 17" id="KW-0472">Membrane</keyword>
<comment type="catalytic activity">
    <reaction evidence="16 17">
        <text>a ubiquinone + NADH + 5 H(+)(in) = a ubiquinol + NAD(+) + 4 H(+)(out)</text>
        <dbReference type="Rhea" id="RHEA:29091"/>
        <dbReference type="Rhea" id="RHEA-COMP:9565"/>
        <dbReference type="Rhea" id="RHEA-COMP:9566"/>
        <dbReference type="ChEBI" id="CHEBI:15378"/>
        <dbReference type="ChEBI" id="CHEBI:16389"/>
        <dbReference type="ChEBI" id="CHEBI:17976"/>
        <dbReference type="ChEBI" id="CHEBI:57540"/>
        <dbReference type="ChEBI" id="CHEBI:57945"/>
        <dbReference type="EC" id="7.1.1.2"/>
    </reaction>
</comment>
<dbReference type="PANTHER" id="PTHR46552">
    <property type="entry name" value="NADH-UBIQUINONE OXIDOREDUCTASE CHAIN 2"/>
    <property type="match status" value="1"/>
</dbReference>
<evidence type="ECO:0000256" key="2">
    <source>
        <dbReference type="ARBA" id="ARBA00007012"/>
    </source>
</evidence>
<evidence type="ECO:0000256" key="4">
    <source>
        <dbReference type="ARBA" id="ARBA00021008"/>
    </source>
</evidence>
<evidence type="ECO:0000256" key="12">
    <source>
        <dbReference type="ARBA" id="ARBA00023027"/>
    </source>
</evidence>
<feature type="transmembrane region" description="Helical" evidence="17">
    <location>
        <begin position="273"/>
        <end position="300"/>
    </location>
</feature>
<feature type="transmembrane region" description="Helical" evidence="17">
    <location>
        <begin position="126"/>
        <end position="144"/>
    </location>
</feature>
<dbReference type="PANTHER" id="PTHR46552:SF1">
    <property type="entry name" value="NADH-UBIQUINONE OXIDOREDUCTASE CHAIN 2"/>
    <property type="match status" value="1"/>
</dbReference>
<dbReference type="InterPro" id="IPR001750">
    <property type="entry name" value="ND/Mrp_TM"/>
</dbReference>
<feature type="domain" description="NADH:quinone oxidoreductase/Mrp antiporter transmembrane" evidence="18">
    <location>
        <begin position="22"/>
        <end position="288"/>
    </location>
</feature>
<dbReference type="EC" id="7.1.1.2" evidence="3 17"/>
<keyword evidence="13 17" id="KW-0830">Ubiquinone</keyword>
<keyword evidence="9 17" id="KW-1278">Translocase</keyword>
<evidence type="ECO:0000256" key="6">
    <source>
        <dbReference type="ARBA" id="ARBA00022660"/>
    </source>
</evidence>
<dbReference type="AlphaFoldDB" id="A0AAU6QCL2"/>
<keyword evidence="10 17" id="KW-0249">Electron transport</keyword>